<accession>A0A561ULZ2</accession>
<gene>
    <name evidence="3" type="ORF">FHX73_114250</name>
</gene>
<feature type="transmembrane region" description="Helical" evidence="2">
    <location>
        <begin position="71"/>
        <end position="94"/>
    </location>
</feature>
<dbReference type="Proteomes" id="UP000317940">
    <property type="component" value="Unassembled WGS sequence"/>
</dbReference>
<keyword evidence="4" id="KW-1185">Reference proteome</keyword>
<reference evidence="3 4" key="1">
    <citation type="submission" date="2019-06" db="EMBL/GenBank/DDBJ databases">
        <title>Sequencing the genomes of 1000 actinobacteria strains.</title>
        <authorList>
            <person name="Klenk H.-P."/>
        </authorList>
    </citation>
    <scope>NUCLEOTIDE SEQUENCE [LARGE SCALE GENOMIC DNA]</scope>
    <source>
        <strain evidence="3 4">DSM 44826</strain>
    </source>
</reference>
<feature type="region of interest" description="Disordered" evidence="1">
    <location>
        <begin position="99"/>
        <end position="156"/>
    </location>
</feature>
<comment type="caution">
    <text evidence="3">The sequence shown here is derived from an EMBL/GenBank/DDBJ whole genome shotgun (WGS) entry which is preliminary data.</text>
</comment>
<proteinExistence type="predicted"/>
<keyword evidence="2" id="KW-0472">Membrane</keyword>
<feature type="region of interest" description="Disordered" evidence="1">
    <location>
        <begin position="32"/>
        <end position="65"/>
    </location>
</feature>
<dbReference type="EMBL" id="VIWT01000001">
    <property type="protein sequence ID" value="TWG00375.1"/>
    <property type="molecule type" value="Genomic_DNA"/>
</dbReference>
<dbReference type="AlphaFoldDB" id="A0A561ULZ2"/>
<organism evidence="3 4">
    <name type="scientific">Kitasatospora viridis</name>
    <dbReference type="NCBI Taxonomy" id="281105"/>
    <lineage>
        <taxon>Bacteria</taxon>
        <taxon>Bacillati</taxon>
        <taxon>Actinomycetota</taxon>
        <taxon>Actinomycetes</taxon>
        <taxon>Kitasatosporales</taxon>
        <taxon>Streptomycetaceae</taxon>
        <taxon>Kitasatospora</taxon>
    </lineage>
</organism>
<evidence type="ECO:0000313" key="4">
    <source>
        <dbReference type="Proteomes" id="UP000317940"/>
    </source>
</evidence>
<evidence type="ECO:0000313" key="3">
    <source>
        <dbReference type="EMBL" id="TWG00375.1"/>
    </source>
</evidence>
<sequence>MVSDASPAYGHPAVPEELVRVEPAGYGYQGHSSFNYPYPAPEQPQLPPQLPPPGPPPLAPPLPPPGRRPGLLAAVLVGTLALVVLAGGLVTVALQGSSSRAPAMGAPAPAASPPVGAAPAPSQPPTAAPTPAPTPTTPLPGTPDTQPPAAGSAVQDQVHGWTVPVPAGWDTAYHDANTTVLLVTGQYPCANQGGCVRGNFSIDARPTAGPDAETVARQTMALYAPQLFGTLDDHQELSSGPTAVAGLAGFAVRWHVTPQQGAQGFLLLVAVPAPSGGFTTMVASADDDPRAPRPGALDDLVAAIQPAGRASLPPNAS</sequence>
<keyword evidence="2" id="KW-1133">Transmembrane helix</keyword>
<keyword evidence="2" id="KW-0812">Transmembrane</keyword>
<protein>
    <submittedName>
        <fullName evidence="3">Uncharacterized protein</fullName>
    </submittedName>
</protein>
<feature type="compositionally biased region" description="Pro residues" evidence="1">
    <location>
        <begin position="38"/>
        <end position="65"/>
    </location>
</feature>
<feature type="compositionally biased region" description="Low complexity" evidence="1">
    <location>
        <begin position="99"/>
        <end position="120"/>
    </location>
</feature>
<evidence type="ECO:0000256" key="1">
    <source>
        <dbReference type="SAM" id="MobiDB-lite"/>
    </source>
</evidence>
<name>A0A561ULZ2_9ACTN</name>
<evidence type="ECO:0000256" key="2">
    <source>
        <dbReference type="SAM" id="Phobius"/>
    </source>
</evidence>
<feature type="compositionally biased region" description="Pro residues" evidence="1">
    <location>
        <begin position="121"/>
        <end position="141"/>
    </location>
</feature>